<evidence type="ECO:0000313" key="15">
    <source>
        <dbReference type="EMBL" id="QPJ60621.1"/>
    </source>
</evidence>
<keyword evidence="7" id="KW-0645">Protease</keyword>
<feature type="domain" description="Aminopeptidase N-like N-terminal" evidence="14">
    <location>
        <begin position="44"/>
        <end position="218"/>
    </location>
</feature>
<dbReference type="SMART" id="SM00567">
    <property type="entry name" value="EZ_HEAT"/>
    <property type="match status" value="4"/>
</dbReference>
<evidence type="ECO:0000256" key="7">
    <source>
        <dbReference type="ARBA" id="ARBA00022670"/>
    </source>
</evidence>
<evidence type="ECO:0000256" key="12">
    <source>
        <dbReference type="SAM" id="Coils"/>
    </source>
</evidence>
<dbReference type="Gene3D" id="1.25.10.10">
    <property type="entry name" value="Leucine-rich Repeat Variant"/>
    <property type="match status" value="1"/>
</dbReference>
<evidence type="ECO:0000259" key="13">
    <source>
        <dbReference type="Pfam" id="PF01433"/>
    </source>
</evidence>
<dbReference type="PRINTS" id="PR00756">
    <property type="entry name" value="ALADIPTASE"/>
</dbReference>
<evidence type="ECO:0000256" key="8">
    <source>
        <dbReference type="ARBA" id="ARBA00022723"/>
    </source>
</evidence>
<dbReference type="PANTHER" id="PTHR11533">
    <property type="entry name" value="PROTEASE M1 ZINC METALLOPROTEASE"/>
    <property type="match status" value="1"/>
</dbReference>
<dbReference type="GO" id="GO:0005737">
    <property type="term" value="C:cytoplasm"/>
    <property type="evidence" value="ECO:0007669"/>
    <property type="project" value="TreeGrafter"/>
</dbReference>
<keyword evidence="8" id="KW-0479">Metal-binding</keyword>
<comment type="similarity">
    <text evidence="3">Belongs to the peptidase M1 family.</text>
</comment>
<evidence type="ECO:0000256" key="10">
    <source>
        <dbReference type="ARBA" id="ARBA00022833"/>
    </source>
</evidence>
<keyword evidence="12" id="KW-0175">Coiled coil</keyword>
<gene>
    <name evidence="15" type="ORF">G3M70_01455</name>
</gene>
<dbReference type="GO" id="GO:0016020">
    <property type="term" value="C:membrane"/>
    <property type="evidence" value="ECO:0007669"/>
    <property type="project" value="TreeGrafter"/>
</dbReference>
<dbReference type="GO" id="GO:0016285">
    <property type="term" value="F:alanyl aminopeptidase activity"/>
    <property type="evidence" value="ECO:0007669"/>
    <property type="project" value="UniProtKB-EC"/>
</dbReference>
<dbReference type="InterPro" id="IPR004155">
    <property type="entry name" value="PBS_lyase_HEAT"/>
</dbReference>
<accession>A0A7T0BTP2</accession>
<dbReference type="InterPro" id="IPR001930">
    <property type="entry name" value="Peptidase_M1"/>
</dbReference>
<dbReference type="GO" id="GO:0006508">
    <property type="term" value="P:proteolysis"/>
    <property type="evidence" value="ECO:0007669"/>
    <property type="project" value="UniProtKB-KW"/>
</dbReference>
<keyword evidence="6" id="KW-0031">Aminopeptidase</keyword>
<protein>
    <recommendedName>
        <fullName evidence="5">Aminopeptidase N</fullName>
        <ecNumber evidence="4">3.4.11.2</ecNumber>
    </recommendedName>
</protein>
<dbReference type="InterPro" id="IPR027268">
    <property type="entry name" value="Peptidase_M4/M1_CTD_sf"/>
</dbReference>
<feature type="domain" description="Peptidase M1 membrane alanine aminopeptidase" evidence="13">
    <location>
        <begin position="254"/>
        <end position="455"/>
    </location>
</feature>
<dbReference type="EC" id="3.4.11.2" evidence="4"/>
<dbReference type="Pfam" id="PF13646">
    <property type="entry name" value="HEAT_2"/>
    <property type="match status" value="1"/>
</dbReference>
<evidence type="ECO:0000256" key="6">
    <source>
        <dbReference type="ARBA" id="ARBA00022438"/>
    </source>
</evidence>
<dbReference type="InterPro" id="IPR045357">
    <property type="entry name" value="Aminopeptidase_N-like_N"/>
</dbReference>
<dbReference type="Gene3D" id="2.60.40.1730">
    <property type="entry name" value="tricorn interacting facor f3 domain"/>
    <property type="match status" value="1"/>
</dbReference>
<dbReference type="GO" id="GO:0043171">
    <property type="term" value="P:peptide catabolic process"/>
    <property type="evidence" value="ECO:0007669"/>
    <property type="project" value="TreeGrafter"/>
</dbReference>
<sequence>MTGTKICKFHYLEGHSEHWGLLDRQAFAGADAKPHYAPDVPLRPVHLKLDLSFDWEQERVWGTTTHKIEVQDPETRELRLDAMQLEVERVRVRGRKVEFENTDQHLLIPLPASVKKGDRLDIEIQHSVTRPVAGIYFTKADPFYPDRFKTVWSQGQDEDSKYYFPCFDQPNFKQTTEVMLHLPPGMFGLSNGRLLKKKKTAKESFFHYKMEKPYSTYLLSIVAGEFSEFKKKQDGVDIIWYVQPGREKEGRNAFKDTGRMVKFFSNYTGYRYPYPHYTQIAVPEFIFGGMENFTVTTQTDLTLHDDRAALDIDSDGLVAHEAAHTWFGNVLTARSWAHAWLHESFATYFDALYTRESKGEEEFRYQLLEDAETYFAEDNKYRRPIVTHIYKEPIDLFDAHLYPGGAVRLHHLKTRVTEPKFREALSLYLKRHEFGLVETVDLFRCLEEATHRNYDDWRGQWIHRGGYPVLEIKFAWDSATSMATVDVRQTQRSDKKNESLLFNLDLEVAFYTQRGEERIPISITRKEEKFLFKLKRKPLYFRLDPDYTVPCKKVKLDCPRPMVREQLKRDEDPIGRIQAAETLTRSPSNEDVSLLSDRLRRESFWGVGCRIAAALAKIGGDAARDGLLRGLKSTSPKIRHGIVRALGNFRDDPKVVKALKKATEDPSYRVEAEAYRSLGKMKDPTLREFIEEGLSRPSHNDMAQSAALSALGALEDPDCWQMLVAHADYGAAKMSRAAAMMAMAKLAKTHSQLKSEALDCFRRFAREKRGTPAAVFRGKLWAIQALQMMDDLSALPILREVESNEADGRLCRRAGDAVQALLASAKKPAELKELREELDGVLKENKSFRDRLEVLEKKQPKRKGKS</sequence>
<dbReference type="AlphaFoldDB" id="A0A7T0BTP2"/>
<dbReference type="Proteomes" id="UP000594688">
    <property type="component" value="Chromosome"/>
</dbReference>
<comment type="catalytic activity">
    <reaction evidence="1">
        <text>Release of an N-terminal amino acid, Xaa-|-Yaa- from a peptide, amide or arylamide. Xaa is preferably Ala, but may be most amino acids including Pro (slow action). When a terminal hydrophobic residue is followed by a prolyl residue, the two may be released as an intact Xaa-Pro dipeptide.</text>
        <dbReference type="EC" id="3.4.11.2"/>
    </reaction>
</comment>
<feature type="coiled-coil region" evidence="12">
    <location>
        <begin position="831"/>
        <end position="858"/>
    </location>
</feature>
<dbReference type="Gene3D" id="1.10.390.10">
    <property type="entry name" value="Neutral Protease Domain 2"/>
    <property type="match status" value="1"/>
</dbReference>
<dbReference type="InterPro" id="IPR050344">
    <property type="entry name" value="Peptidase_M1_aminopeptidases"/>
</dbReference>
<dbReference type="GO" id="GO:0070006">
    <property type="term" value="F:metalloaminopeptidase activity"/>
    <property type="evidence" value="ECO:0007669"/>
    <property type="project" value="TreeGrafter"/>
</dbReference>
<evidence type="ECO:0000256" key="9">
    <source>
        <dbReference type="ARBA" id="ARBA00022801"/>
    </source>
</evidence>
<keyword evidence="11" id="KW-0482">Metalloprotease</keyword>
<keyword evidence="9" id="KW-0378">Hydrolase</keyword>
<dbReference type="InterPro" id="IPR014782">
    <property type="entry name" value="Peptidase_M1_dom"/>
</dbReference>
<evidence type="ECO:0000259" key="14">
    <source>
        <dbReference type="Pfam" id="PF17900"/>
    </source>
</evidence>
<dbReference type="Pfam" id="PF01433">
    <property type="entry name" value="Peptidase_M1"/>
    <property type="match status" value="1"/>
</dbReference>
<dbReference type="GO" id="GO:0005615">
    <property type="term" value="C:extracellular space"/>
    <property type="evidence" value="ECO:0007669"/>
    <property type="project" value="TreeGrafter"/>
</dbReference>
<dbReference type="EMBL" id="CP048685">
    <property type="protein sequence ID" value="QPJ60621.1"/>
    <property type="molecule type" value="Genomic_DNA"/>
</dbReference>
<comment type="cofactor">
    <cofactor evidence="2">
        <name>Zn(2+)</name>
        <dbReference type="ChEBI" id="CHEBI:29105"/>
    </cofactor>
</comment>
<organism evidence="15 16">
    <name type="scientific">Candidatus Nitronauta litoralis</name>
    <dbReference type="NCBI Taxonomy" id="2705533"/>
    <lineage>
        <taxon>Bacteria</taxon>
        <taxon>Pseudomonadati</taxon>
        <taxon>Nitrospinota/Tectimicrobiota group</taxon>
        <taxon>Nitrospinota</taxon>
        <taxon>Nitrospinia</taxon>
        <taxon>Nitrospinales</taxon>
        <taxon>Nitrospinaceae</taxon>
        <taxon>Candidatus Nitronauta</taxon>
    </lineage>
</organism>
<proteinExistence type="inferred from homology"/>
<dbReference type="InterPro" id="IPR042097">
    <property type="entry name" value="Aminopeptidase_N-like_N_sf"/>
</dbReference>
<dbReference type="GO" id="GO:0008270">
    <property type="term" value="F:zinc ion binding"/>
    <property type="evidence" value="ECO:0007669"/>
    <property type="project" value="InterPro"/>
</dbReference>
<dbReference type="Pfam" id="PF17900">
    <property type="entry name" value="Peptidase_M1_N"/>
    <property type="match status" value="1"/>
</dbReference>
<evidence type="ECO:0000256" key="5">
    <source>
        <dbReference type="ARBA" id="ARBA00015611"/>
    </source>
</evidence>
<evidence type="ECO:0000313" key="16">
    <source>
        <dbReference type="Proteomes" id="UP000594688"/>
    </source>
</evidence>
<dbReference type="SUPFAM" id="SSF55486">
    <property type="entry name" value="Metalloproteases ('zincins'), catalytic domain"/>
    <property type="match status" value="1"/>
</dbReference>
<evidence type="ECO:0000256" key="1">
    <source>
        <dbReference type="ARBA" id="ARBA00000098"/>
    </source>
</evidence>
<evidence type="ECO:0000256" key="2">
    <source>
        <dbReference type="ARBA" id="ARBA00001947"/>
    </source>
</evidence>
<dbReference type="InterPro" id="IPR016024">
    <property type="entry name" value="ARM-type_fold"/>
</dbReference>
<dbReference type="CDD" id="cd09603">
    <property type="entry name" value="M1_APN_like"/>
    <property type="match status" value="1"/>
</dbReference>
<dbReference type="SUPFAM" id="SSF48371">
    <property type="entry name" value="ARM repeat"/>
    <property type="match status" value="1"/>
</dbReference>
<dbReference type="InterPro" id="IPR011989">
    <property type="entry name" value="ARM-like"/>
</dbReference>
<evidence type="ECO:0000256" key="11">
    <source>
        <dbReference type="ARBA" id="ARBA00023049"/>
    </source>
</evidence>
<keyword evidence="10" id="KW-0862">Zinc</keyword>
<evidence type="ECO:0000256" key="3">
    <source>
        <dbReference type="ARBA" id="ARBA00010136"/>
    </source>
</evidence>
<name>A0A7T0BTP2_9BACT</name>
<dbReference type="GO" id="GO:0042277">
    <property type="term" value="F:peptide binding"/>
    <property type="evidence" value="ECO:0007669"/>
    <property type="project" value="TreeGrafter"/>
</dbReference>
<evidence type="ECO:0000256" key="4">
    <source>
        <dbReference type="ARBA" id="ARBA00012564"/>
    </source>
</evidence>
<dbReference type="SUPFAM" id="SSF63737">
    <property type="entry name" value="Leukotriene A4 hydrolase N-terminal domain"/>
    <property type="match status" value="1"/>
</dbReference>
<reference evidence="15 16" key="1">
    <citation type="submission" date="2020-02" db="EMBL/GenBank/DDBJ databases">
        <title>Genomic and physiological characterization of two novel Nitrospinaceae genera.</title>
        <authorList>
            <person name="Mueller A.J."/>
            <person name="Jung M.-Y."/>
            <person name="Strachan C.R."/>
            <person name="Herbold C.W."/>
            <person name="Kirkegaard R.H."/>
            <person name="Daims H."/>
        </authorList>
    </citation>
    <scope>NUCLEOTIDE SEQUENCE [LARGE SCALE GENOMIC DNA]</scope>
    <source>
        <strain evidence="15">EB</strain>
    </source>
</reference>
<dbReference type="KEGG" id="nli:G3M70_01455"/>
<dbReference type="PANTHER" id="PTHR11533:SF174">
    <property type="entry name" value="PUROMYCIN-SENSITIVE AMINOPEPTIDASE-RELATED"/>
    <property type="match status" value="1"/>
</dbReference>